<reference evidence="3" key="1">
    <citation type="submission" date="2019-05" db="EMBL/GenBank/DDBJ databases">
        <title>Genome sequence and methylation pattern of the halophilic Archaeon Natrinema versiforme BOL5-4.</title>
        <authorList>
            <person name="DasSarma P."/>
            <person name="Anton B.P."/>
            <person name="DasSarma S.L."/>
            <person name="Martinez F.L."/>
            <person name="Guzman D."/>
            <person name="Roberts R.J."/>
            <person name="DasSarma S."/>
        </authorList>
    </citation>
    <scope>NUCLEOTIDE SEQUENCE [LARGE SCALE GENOMIC DNA]</scope>
    <source>
        <strain evidence="3">BOL5-4</strain>
    </source>
</reference>
<dbReference type="EMBL" id="CP040330">
    <property type="protein sequence ID" value="QCS43029.1"/>
    <property type="molecule type" value="Genomic_DNA"/>
</dbReference>
<evidence type="ECO:0000313" key="3">
    <source>
        <dbReference type="Proteomes" id="UP000302218"/>
    </source>
</evidence>
<dbReference type="RefSeq" id="WP_138245500.1">
    <property type="nucleotide sequence ID" value="NZ_CP040330.1"/>
</dbReference>
<feature type="domain" description="DUF7344" evidence="1">
    <location>
        <begin position="13"/>
        <end position="91"/>
    </location>
</feature>
<dbReference type="OrthoDB" id="247722at2157"/>
<dbReference type="GeneID" id="40265992"/>
<dbReference type="InterPro" id="IPR055768">
    <property type="entry name" value="DUF7344"/>
</dbReference>
<accession>A0A4P8WHX0</accession>
<dbReference type="Pfam" id="PF24035">
    <property type="entry name" value="DUF7344"/>
    <property type="match status" value="1"/>
</dbReference>
<dbReference type="AlphaFoldDB" id="A0A4P8WHX0"/>
<dbReference type="KEGG" id="nvr:FEJ81_11925"/>
<gene>
    <name evidence="2" type="ORF">FEJ81_11925</name>
</gene>
<dbReference type="Proteomes" id="UP000302218">
    <property type="component" value="Chromosome"/>
</dbReference>
<evidence type="ECO:0000313" key="2">
    <source>
        <dbReference type="EMBL" id="QCS43029.1"/>
    </source>
</evidence>
<sequence length="119" mass="13707">MVTTSTEFDTVLELCQERHRRIILAVLATEKRSLTVNDLTKAIVKHNHHVPLLEISEEESREIRVSLHHMHIPKLEHLSLVHYDQERKLVEPTPQFDQLQPQLSAVIDADPELEAPVAL</sequence>
<evidence type="ECO:0000259" key="1">
    <source>
        <dbReference type="Pfam" id="PF24035"/>
    </source>
</evidence>
<proteinExistence type="predicted"/>
<protein>
    <recommendedName>
        <fullName evidence="1">DUF7344 domain-containing protein</fullName>
    </recommendedName>
</protein>
<organism evidence="2 3">
    <name type="scientific">Natrinema versiforme</name>
    <dbReference type="NCBI Taxonomy" id="88724"/>
    <lineage>
        <taxon>Archaea</taxon>
        <taxon>Methanobacteriati</taxon>
        <taxon>Methanobacteriota</taxon>
        <taxon>Stenosarchaea group</taxon>
        <taxon>Halobacteria</taxon>
        <taxon>Halobacteriales</taxon>
        <taxon>Natrialbaceae</taxon>
        <taxon>Natrinema</taxon>
    </lineage>
</organism>
<name>A0A4P8WHX0_9EURY</name>